<keyword evidence="7" id="KW-1185">Reference proteome</keyword>
<dbReference type="EMBL" id="SCEB01215000">
    <property type="protein sequence ID" value="RXM31836.1"/>
    <property type="molecule type" value="Genomic_DNA"/>
</dbReference>
<evidence type="ECO:0000256" key="1">
    <source>
        <dbReference type="ARBA" id="ARBA00022723"/>
    </source>
</evidence>
<reference evidence="6 7" key="1">
    <citation type="submission" date="2019-01" db="EMBL/GenBank/DDBJ databases">
        <title>Draft Genome and Complete Hox-Cluster Characterization of the Sterlet Sturgeon (Acipenser ruthenus).</title>
        <authorList>
            <person name="Wei Q."/>
        </authorList>
    </citation>
    <scope>NUCLEOTIDE SEQUENCE [LARGE SCALE GENOMIC DNA]</scope>
    <source>
        <strain evidence="6">WHYD16114868_AA</strain>
        <tissue evidence="6">Blood</tissue>
    </source>
</reference>
<dbReference type="PANTHER" id="PTHR25465">
    <property type="entry name" value="B-BOX DOMAIN CONTAINING"/>
    <property type="match status" value="1"/>
</dbReference>
<feature type="domain" description="TRIM8/14/16/25/29/45/65 coiled-coil region" evidence="5">
    <location>
        <begin position="168"/>
        <end position="308"/>
    </location>
</feature>
<dbReference type="AlphaFoldDB" id="A0A444U9J0"/>
<evidence type="ECO:0000256" key="4">
    <source>
        <dbReference type="SAM" id="Coils"/>
    </source>
</evidence>
<organism evidence="6 7">
    <name type="scientific">Acipenser ruthenus</name>
    <name type="common">Sterlet sturgeon</name>
    <dbReference type="NCBI Taxonomy" id="7906"/>
    <lineage>
        <taxon>Eukaryota</taxon>
        <taxon>Metazoa</taxon>
        <taxon>Chordata</taxon>
        <taxon>Craniata</taxon>
        <taxon>Vertebrata</taxon>
        <taxon>Euteleostomi</taxon>
        <taxon>Actinopterygii</taxon>
        <taxon>Chondrostei</taxon>
        <taxon>Acipenseriformes</taxon>
        <taxon>Acipenseridae</taxon>
        <taxon>Acipenser</taxon>
    </lineage>
</organism>
<evidence type="ECO:0000313" key="6">
    <source>
        <dbReference type="EMBL" id="RXM31836.1"/>
    </source>
</evidence>
<dbReference type="CDD" id="cd19802">
    <property type="entry name" value="Bbox1_TRIM8-like"/>
    <property type="match status" value="1"/>
</dbReference>
<keyword evidence="1" id="KW-0479">Metal-binding</keyword>
<dbReference type="GO" id="GO:0008270">
    <property type="term" value="F:zinc ion binding"/>
    <property type="evidence" value="ECO:0007669"/>
    <property type="project" value="UniProtKB-KW"/>
</dbReference>
<dbReference type="Gene3D" id="4.10.830.40">
    <property type="match status" value="1"/>
</dbReference>
<keyword evidence="4" id="KW-0175">Coiled coil</keyword>
<evidence type="ECO:0000259" key="5">
    <source>
        <dbReference type="Pfam" id="PF25600"/>
    </source>
</evidence>
<name>A0A444U9J0_ACIRT</name>
<dbReference type="InterPro" id="IPR051051">
    <property type="entry name" value="E3_ubiq-ligase_TRIM/RNF"/>
</dbReference>
<dbReference type="Pfam" id="PF25600">
    <property type="entry name" value="TRIM_CC"/>
    <property type="match status" value="1"/>
</dbReference>
<gene>
    <name evidence="6" type="ORF">EOD39_6619</name>
</gene>
<dbReference type="InterPro" id="IPR058030">
    <property type="entry name" value="TRIM8/14/16/25/29/45/65_CC"/>
</dbReference>
<accession>A0A444U9J0</accession>
<evidence type="ECO:0000313" key="7">
    <source>
        <dbReference type="Proteomes" id="UP000289886"/>
    </source>
</evidence>
<feature type="coiled-coil region" evidence="4">
    <location>
        <begin position="172"/>
        <end position="253"/>
    </location>
</feature>
<protein>
    <submittedName>
        <fullName evidence="6">Tripartite motif-containing protein 29</fullName>
    </submittedName>
</protein>
<keyword evidence="3" id="KW-0862">Zinc</keyword>
<dbReference type="PANTHER" id="PTHR25465:SF14">
    <property type="entry name" value="E3 UBIQUITIN-PROTEIN LIGASE TRIM65"/>
    <property type="match status" value="1"/>
</dbReference>
<sequence length="356" mass="41024">MERSRSLYTLNPSTTLAQRDRGAGLGFKEQLRRESQWKMFKRRWSDLSFNRTFAEIIDKFRKSCPEGSYADPGNVPCDSCTERKRKAVKSCRECWASYCETHIKPHHADAAFKGHNLVDPRRSPQDNLLRQYERLLALLRTSTKHLDHSSQETQKQLMEVQTEITIQIQVRMNKLTELKQDVELLRSSAQKELEEGEKIIDELSHSIEKIRTELIEQIEVKEKSALDKADRHMKLLEQDISELQDRKACLQELSMTGDYSPFLENPQSHCSSLKSSDVSSMTVDTDFACLAVSKAVSELKNHLQDFCNGTLVQRTKSDAGLSKKTLPGPESLHVMLFKLNPDHVTYRSMQQLLFYI</sequence>
<evidence type="ECO:0000256" key="2">
    <source>
        <dbReference type="ARBA" id="ARBA00022771"/>
    </source>
</evidence>
<dbReference type="Proteomes" id="UP000289886">
    <property type="component" value="Unassembled WGS sequence"/>
</dbReference>
<comment type="caution">
    <text evidence="6">The sequence shown here is derived from an EMBL/GenBank/DDBJ whole genome shotgun (WGS) entry which is preliminary data.</text>
</comment>
<keyword evidence="2" id="KW-0863">Zinc-finger</keyword>
<evidence type="ECO:0000256" key="3">
    <source>
        <dbReference type="ARBA" id="ARBA00022833"/>
    </source>
</evidence>
<proteinExistence type="predicted"/>